<evidence type="ECO:0000313" key="9">
    <source>
        <dbReference type="Proteomes" id="UP000094165"/>
    </source>
</evidence>
<feature type="transmembrane region" description="Helical" evidence="6">
    <location>
        <begin position="12"/>
        <end position="33"/>
    </location>
</feature>
<accession>A0A1E5D3Y0</accession>
<keyword evidence="4 6" id="KW-1133">Transmembrane helix</keyword>
<dbReference type="Pfam" id="PF06271">
    <property type="entry name" value="RDD"/>
    <property type="match status" value="1"/>
</dbReference>
<protein>
    <recommendedName>
        <fullName evidence="7">RDD domain-containing protein</fullName>
    </recommendedName>
</protein>
<dbReference type="InterPro" id="IPR010432">
    <property type="entry name" value="RDD"/>
</dbReference>
<dbReference type="RefSeq" id="WP_017054752.1">
    <property type="nucleotide sequence ID" value="NZ_AJYW02000051.1"/>
</dbReference>
<dbReference type="PANTHER" id="PTHR36115">
    <property type="entry name" value="PROLINE-RICH ANTIGEN HOMOLOG-RELATED"/>
    <property type="match status" value="1"/>
</dbReference>
<keyword evidence="3 6" id="KW-0812">Transmembrane</keyword>
<evidence type="ECO:0000256" key="3">
    <source>
        <dbReference type="ARBA" id="ARBA00022692"/>
    </source>
</evidence>
<evidence type="ECO:0000256" key="1">
    <source>
        <dbReference type="ARBA" id="ARBA00004651"/>
    </source>
</evidence>
<keyword evidence="9" id="KW-1185">Reference proteome</keyword>
<dbReference type="GO" id="GO:0005886">
    <property type="term" value="C:plasma membrane"/>
    <property type="evidence" value="ECO:0007669"/>
    <property type="project" value="UniProtKB-SubCell"/>
</dbReference>
<dbReference type="InterPro" id="IPR051791">
    <property type="entry name" value="Pra-immunoreactive"/>
</dbReference>
<name>A0A1E5D3Y0_9VIBR</name>
<dbReference type="EMBL" id="AJYW02000051">
    <property type="protein sequence ID" value="OEE78282.1"/>
    <property type="molecule type" value="Genomic_DNA"/>
</dbReference>
<proteinExistence type="predicted"/>
<evidence type="ECO:0000256" key="5">
    <source>
        <dbReference type="ARBA" id="ARBA00023136"/>
    </source>
</evidence>
<keyword evidence="5 6" id="KW-0472">Membrane</keyword>
<feature type="transmembrane region" description="Helical" evidence="6">
    <location>
        <begin position="39"/>
        <end position="63"/>
    </location>
</feature>
<evidence type="ECO:0000256" key="6">
    <source>
        <dbReference type="SAM" id="Phobius"/>
    </source>
</evidence>
<comment type="caution">
    <text evidence="8">The sequence shown here is derived from an EMBL/GenBank/DDBJ whole genome shotgun (WGS) entry which is preliminary data.</text>
</comment>
<evidence type="ECO:0000259" key="7">
    <source>
        <dbReference type="Pfam" id="PF06271"/>
    </source>
</evidence>
<sequence length="166" mass="19054">MDRYSNFWRRTFAFFIDGLVLLPFEWIGDYILSSGANPFGVLFWGIFYSTLGVAYYVILHALFGQTVGKWILKIKVLDLSEDRILTFRQSLMRDIAPLIMLPFSFYFYTQIAFNGQSPESLGTQPLPHFVGLVTLTWGVIEILSMLSNAKQRAIHDFIARSVIVKV</sequence>
<comment type="subcellular location">
    <subcellularLocation>
        <location evidence="1">Cell membrane</location>
        <topology evidence="1">Multi-pass membrane protein</topology>
    </subcellularLocation>
</comment>
<evidence type="ECO:0000256" key="2">
    <source>
        <dbReference type="ARBA" id="ARBA00022475"/>
    </source>
</evidence>
<organism evidence="8 9">
    <name type="scientific">Vibrio genomosp. F6 str. FF-238</name>
    <dbReference type="NCBI Taxonomy" id="1191298"/>
    <lineage>
        <taxon>Bacteria</taxon>
        <taxon>Pseudomonadati</taxon>
        <taxon>Pseudomonadota</taxon>
        <taxon>Gammaproteobacteria</taxon>
        <taxon>Vibrionales</taxon>
        <taxon>Vibrionaceae</taxon>
        <taxon>Vibrio</taxon>
    </lineage>
</organism>
<reference evidence="8 9" key="1">
    <citation type="journal article" date="2012" name="Science">
        <title>Ecological populations of bacteria act as socially cohesive units of antibiotic production and resistance.</title>
        <authorList>
            <person name="Cordero O.X."/>
            <person name="Wildschutte H."/>
            <person name="Kirkup B."/>
            <person name="Proehl S."/>
            <person name="Ngo L."/>
            <person name="Hussain F."/>
            <person name="Le Roux F."/>
            <person name="Mincer T."/>
            <person name="Polz M.F."/>
        </authorList>
    </citation>
    <scope>NUCLEOTIDE SEQUENCE [LARGE SCALE GENOMIC DNA]</scope>
    <source>
        <strain evidence="8 9">FF-238</strain>
    </source>
</reference>
<feature type="transmembrane region" description="Helical" evidence="6">
    <location>
        <begin position="125"/>
        <end position="146"/>
    </location>
</feature>
<dbReference type="Proteomes" id="UP000094165">
    <property type="component" value="Unassembled WGS sequence"/>
</dbReference>
<evidence type="ECO:0000313" key="8">
    <source>
        <dbReference type="EMBL" id="OEE78282.1"/>
    </source>
</evidence>
<evidence type="ECO:0000256" key="4">
    <source>
        <dbReference type="ARBA" id="ARBA00022989"/>
    </source>
</evidence>
<dbReference type="PANTHER" id="PTHR36115:SF4">
    <property type="entry name" value="MEMBRANE PROTEIN"/>
    <property type="match status" value="1"/>
</dbReference>
<keyword evidence="2" id="KW-1003">Cell membrane</keyword>
<feature type="domain" description="RDD" evidence="7">
    <location>
        <begin position="4"/>
        <end position="159"/>
    </location>
</feature>
<feature type="transmembrane region" description="Helical" evidence="6">
    <location>
        <begin position="95"/>
        <end position="113"/>
    </location>
</feature>
<gene>
    <name evidence="8" type="ORF">A130_03290</name>
</gene>
<dbReference type="AlphaFoldDB" id="A0A1E5D3Y0"/>